<feature type="compositionally biased region" description="Low complexity" evidence="1">
    <location>
        <begin position="38"/>
        <end position="61"/>
    </location>
</feature>
<name>A0A285VNM1_9MICO</name>
<keyword evidence="4" id="KW-1185">Reference proteome</keyword>
<dbReference type="Gene3D" id="3.40.1000.10">
    <property type="entry name" value="Mog1/PsbP, alpha/beta/alpha sandwich"/>
    <property type="match status" value="1"/>
</dbReference>
<accession>A0A285VNM1</accession>
<evidence type="ECO:0000256" key="1">
    <source>
        <dbReference type="SAM" id="MobiDB-lite"/>
    </source>
</evidence>
<dbReference type="AlphaFoldDB" id="A0A285VNM1"/>
<evidence type="ECO:0000313" key="3">
    <source>
        <dbReference type="EMBL" id="SOC55655.1"/>
    </source>
</evidence>
<keyword evidence="2" id="KW-0732">Signal</keyword>
<proteinExistence type="predicted"/>
<organism evidence="3 4">
    <name type="scientific">Ornithinimicrobium cerasi</name>
    <dbReference type="NCBI Taxonomy" id="2248773"/>
    <lineage>
        <taxon>Bacteria</taxon>
        <taxon>Bacillati</taxon>
        <taxon>Actinomycetota</taxon>
        <taxon>Actinomycetes</taxon>
        <taxon>Micrococcales</taxon>
        <taxon>Ornithinimicrobiaceae</taxon>
        <taxon>Ornithinimicrobium</taxon>
    </lineage>
</organism>
<evidence type="ECO:0008006" key="5">
    <source>
        <dbReference type="Google" id="ProtNLM"/>
    </source>
</evidence>
<feature type="signal peptide" evidence="2">
    <location>
        <begin position="1"/>
        <end position="27"/>
    </location>
</feature>
<feature type="compositionally biased region" description="Low complexity" evidence="1">
    <location>
        <begin position="68"/>
        <end position="86"/>
    </location>
</feature>
<feature type="region of interest" description="Disordered" evidence="1">
    <location>
        <begin position="29"/>
        <end position="87"/>
    </location>
</feature>
<protein>
    <recommendedName>
        <fullName evidence="5">DUF1795 domain-containing protein</fullName>
    </recommendedName>
</protein>
<feature type="chain" id="PRO_5039378190" description="DUF1795 domain-containing protein" evidence="2">
    <location>
        <begin position="28"/>
        <end position="226"/>
    </location>
</feature>
<reference evidence="4" key="1">
    <citation type="submission" date="2017-08" db="EMBL/GenBank/DDBJ databases">
        <authorList>
            <person name="Varghese N."/>
            <person name="Submissions S."/>
        </authorList>
    </citation>
    <scope>NUCLEOTIDE SEQUENCE [LARGE SCALE GENOMIC DNA]</scope>
    <source>
        <strain evidence="4">USBA17B2</strain>
    </source>
</reference>
<sequence>MSRTSRRPLARAGAVALLAASLLTGCAQEEPTGDADLPSSAAPTSEEVETTTEAAVTSEPPVADDESVTSSAPPAEEEAPVAVTSADQSFTADLPAGWVDAMDLVDDENVQLAGRAPEQVDGFFPNILVTQEEYVSNLTSAVEETAEQLAGEDGEYELLEPAEVDGNRAPGYTIVREVQGRSLAQTQRWISHDGTLYVVTLSAPEADAQEAAPLLDSLLASWTWQD</sequence>
<dbReference type="PROSITE" id="PS51257">
    <property type="entry name" value="PROKAR_LIPOPROTEIN"/>
    <property type="match status" value="1"/>
</dbReference>
<evidence type="ECO:0000256" key="2">
    <source>
        <dbReference type="SAM" id="SignalP"/>
    </source>
</evidence>
<dbReference type="EMBL" id="OBQK01000005">
    <property type="protein sequence ID" value="SOC55655.1"/>
    <property type="molecule type" value="Genomic_DNA"/>
</dbReference>
<evidence type="ECO:0000313" key="4">
    <source>
        <dbReference type="Proteomes" id="UP000219688"/>
    </source>
</evidence>
<gene>
    <name evidence="3" type="ORF">SAMN05421879_105193</name>
</gene>
<dbReference type="Proteomes" id="UP000219688">
    <property type="component" value="Unassembled WGS sequence"/>
</dbReference>
<dbReference type="RefSeq" id="WP_097188088.1">
    <property type="nucleotide sequence ID" value="NZ_OBQK01000005.1"/>
</dbReference>